<keyword evidence="1" id="KW-1133">Transmembrane helix</keyword>
<feature type="domain" description="M23ase beta-sheet core" evidence="2">
    <location>
        <begin position="196"/>
        <end position="290"/>
    </location>
</feature>
<dbReference type="SUPFAM" id="SSF51261">
    <property type="entry name" value="Duplicated hybrid motif"/>
    <property type="match status" value="1"/>
</dbReference>
<keyword evidence="1" id="KW-0472">Membrane</keyword>
<proteinExistence type="predicted"/>
<name>A0A7C0ZLB0_UNCW3</name>
<reference evidence="3" key="1">
    <citation type="journal article" date="2020" name="mSystems">
        <title>Genome- and Community-Level Interaction Insights into Carbon Utilization and Element Cycling Functions of Hydrothermarchaeota in Hydrothermal Sediment.</title>
        <authorList>
            <person name="Zhou Z."/>
            <person name="Liu Y."/>
            <person name="Xu W."/>
            <person name="Pan J."/>
            <person name="Luo Z.H."/>
            <person name="Li M."/>
        </authorList>
    </citation>
    <scope>NUCLEOTIDE SEQUENCE [LARGE SCALE GENOMIC DNA]</scope>
    <source>
        <strain evidence="3">HyVt-102</strain>
    </source>
</reference>
<comment type="caution">
    <text evidence="3">The sequence shown here is derived from an EMBL/GenBank/DDBJ whole genome shotgun (WGS) entry which is preliminary data.</text>
</comment>
<dbReference type="PANTHER" id="PTHR21666:SF270">
    <property type="entry name" value="MUREIN HYDROLASE ACTIVATOR ENVC"/>
    <property type="match status" value="1"/>
</dbReference>
<dbReference type="GO" id="GO:0004222">
    <property type="term" value="F:metalloendopeptidase activity"/>
    <property type="evidence" value="ECO:0007669"/>
    <property type="project" value="TreeGrafter"/>
</dbReference>
<dbReference type="Proteomes" id="UP000885847">
    <property type="component" value="Unassembled WGS sequence"/>
</dbReference>
<keyword evidence="1" id="KW-0812">Transmembrane</keyword>
<dbReference type="Gene3D" id="2.70.70.10">
    <property type="entry name" value="Glucose Permease (Domain IIA)"/>
    <property type="match status" value="1"/>
</dbReference>
<dbReference type="Pfam" id="PF01551">
    <property type="entry name" value="Peptidase_M23"/>
    <property type="match status" value="1"/>
</dbReference>
<feature type="transmembrane region" description="Helical" evidence="1">
    <location>
        <begin position="25"/>
        <end position="45"/>
    </location>
</feature>
<evidence type="ECO:0000259" key="2">
    <source>
        <dbReference type="Pfam" id="PF01551"/>
    </source>
</evidence>
<dbReference type="FunFam" id="2.70.70.10:FF:000006">
    <property type="entry name" value="M23 family peptidase"/>
    <property type="match status" value="1"/>
</dbReference>
<dbReference type="InterPro" id="IPR016047">
    <property type="entry name" value="M23ase_b-sheet_dom"/>
</dbReference>
<accession>A0A7C0ZLB0</accession>
<organism evidence="3">
    <name type="scientific">candidate division WOR-3 bacterium</name>
    <dbReference type="NCBI Taxonomy" id="2052148"/>
    <lineage>
        <taxon>Bacteria</taxon>
        <taxon>Bacteria division WOR-3</taxon>
    </lineage>
</organism>
<dbReference type="InterPro" id="IPR011055">
    <property type="entry name" value="Dup_hybrid_motif"/>
</dbReference>
<dbReference type="CDD" id="cd12797">
    <property type="entry name" value="M23_peptidase"/>
    <property type="match status" value="1"/>
</dbReference>
<evidence type="ECO:0000313" key="3">
    <source>
        <dbReference type="EMBL" id="HDI83284.1"/>
    </source>
</evidence>
<dbReference type="PANTHER" id="PTHR21666">
    <property type="entry name" value="PEPTIDASE-RELATED"/>
    <property type="match status" value="1"/>
</dbReference>
<dbReference type="AlphaFoldDB" id="A0A7C0ZLB0"/>
<gene>
    <name evidence="3" type="ORF">ENF18_05785</name>
</gene>
<protein>
    <submittedName>
        <fullName evidence="3">M23 family metallopeptidase</fullName>
    </submittedName>
</protein>
<dbReference type="EMBL" id="DQWE01000275">
    <property type="protein sequence ID" value="HDI83284.1"/>
    <property type="molecule type" value="Genomic_DNA"/>
</dbReference>
<evidence type="ECO:0000256" key="1">
    <source>
        <dbReference type="SAM" id="Phobius"/>
    </source>
</evidence>
<dbReference type="InterPro" id="IPR050570">
    <property type="entry name" value="Cell_wall_metabolism_enzyme"/>
</dbReference>
<sequence>MKRWSIVVYRGERSSCMGFSVSDSFLTAGVVFLSLFFAFFAYLAVEGYRNRSMLSHIIRLKMERDKLLRETECIMSSLEKLHAEIQETISRTSLLASLARRPIPDRYTLMMGTGGFPEKMPFHDQTVSSNVLKLKNETEKLKNILAFENKETDRAIRKLREKERLLMATPSIWPTYGRVTATFGWRRHPILKRREFHKGLDIANFRGTPIYATAYGRVTFTGVRNGYGYTVEIDHGYGFSTRYAHLKKILVRKGEYVKRGQLIGLMGATGLATGPHLHYEVRILGKAVNPIRYLDNSPVVY</sequence>